<dbReference type="Pfam" id="PF09413">
    <property type="entry name" value="DUF2007"/>
    <property type="match status" value="1"/>
</dbReference>
<evidence type="ECO:0000313" key="3">
    <source>
        <dbReference type="Proteomes" id="UP000475117"/>
    </source>
</evidence>
<evidence type="ECO:0000259" key="1">
    <source>
        <dbReference type="Pfam" id="PF09413"/>
    </source>
</evidence>
<dbReference type="SUPFAM" id="SSF54913">
    <property type="entry name" value="GlnB-like"/>
    <property type="match status" value="1"/>
</dbReference>
<evidence type="ECO:0000313" key="2">
    <source>
        <dbReference type="EMBL" id="QQL45426.1"/>
    </source>
</evidence>
<reference evidence="2 3" key="1">
    <citation type="submission" date="2020-12" db="EMBL/GenBank/DDBJ databases">
        <title>Sulforoseuscoccus oceanibium gen. nov., sp. nov., a representative of the phylum Verrucomicrobia with special cytoplasmic membrane, and proposal of Sulforoseuscoccusaceae fam. nov.</title>
        <authorList>
            <person name="Xi F."/>
        </authorList>
    </citation>
    <scope>NUCLEOTIDE SEQUENCE [LARGE SCALE GENOMIC DNA]</scope>
    <source>
        <strain evidence="2 3">T37</strain>
    </source>
</reference>
<proteinExistence type="predicted"/>
<accession>A0A6B3LE93</accession>
<dbReference type="EMBL" id="CP066776">
    <property type="protein sequence ID" value="QQL45426.1"/>
    <property type="molecule type" value="Genomic_DNA"/>
</dbReference>
<name>A0A6B3LE93_9BACT</name>
<dbReference type="RefSeq" id="WP_164365692.1">
    <property type="nucleotide sequence ID" value="NZ_CP066776.1"/>
</dbReference>
<dbReference type="Proteomes" id="UP000475117">
    <property type="component" value="Chromosome"/>
</dbReference>
<dbReference type="AlphaFoldDB" id="A0A6B3LE93"/>
<feature type="domain" description="DUF2007" evidence="1">
    <location>
        <begin position="1"/>
        <end position="68"/>
    </location>
</feature>
<sequence length="111" mass="12529">MKELFREADLTRVSYFETILKGEGIPTMIRNKYLTMSGLSEIPIPEFFPALCVINDDDYPRAVEIIQQHLAAEPVNSDHEIHCPHCHEPNPANFQSCWSCGKLIDDVVGGN</sequence>
<dbReference type="Gene3D" id="3.30.70.790">
    <property type="entry name" value="UreE, C-terminal domain"/>
    <property type="match status" value="1"/>
</dbReference>
<protein>
    <submittedName>
        <fullName evidence="2">DUF2007 domain-containing protein</fullName>
    </submittedName>
</protein>
<keyword evidence="3" id="KW-1185">Reference proteome</keyword>
<dbReference type="InterPro" id="IPR018551">
    <property type="entry name" value="DUF2007"/>
</dbReference>
<organism evidence="2 3">
    <name type="scientific">Sulfuriroseicoccus oceanibius</name>
    <dbReference type="NCBI Taxonomy" id="2707525"/>
    <lineage>
        <taxon>Bacteria</taxon>
        <taxon>Pseudomonadati</taxon>
        <taxon>Verrucomicrobiota</taxon>
        <taxon>Verrucomicrobiia</taxon>
        <taxon>Verrucomicrobiales</taxon>
        <taxon>Verrucomicrobiaceae</taxon>
        <taxon>Sulfuriroseicoccus</taxon>
    </lineage>
</organism>
<gene>
    <name evidence="2" type="ORF">G3M56_002205</name>
</gene>
<dbReference type="KEGG" id="soa:G3M56_002205"/>
<dbReference type="InterPro" id="IPR011322">
    <property type="entry name" value="N-reg_PII-like_a/b"/>
</dbReference>